<keyword evidence="3" id="KW-1185">Reference proteome</keyword>
<feature type="region of interest" description="Disordered" evidence="1">
    <location>
        <begin position="1"/>
        <end position="22"/>
    </location>
</feature>
<protein>
    <submittedName>
        <fullName evidence="2">Uncharacterized protein</fullName>
    </submittedName>
</protein>
<organism evidence="2 3">
    <name type="scientific">Sphagnum troendelagicum</name>
    <dbReference type="NCBI Taxonomy" id="128251"/>
    <lineage>
        <taxon>Eukaryota</taxon>
        <taxon>Viridiplantae</taxon>
        <taxon>Streptophyta</taxon>
        <taxon>Embryophyta</taxon>
        <taxon>Bryophyta</taxon>
        <taxon>Sphagnophytina</taxon>
        <taxon>Sphagnopsida</taxon>
        <taxon>Sphagnales</taxon>
        <taxon>Sphagnaceae</taxon>
        <taxon>Sphagnum</taxon>
    </lineage>
</organism>
<evidence type="ECO:0000313" key="3">
    <source>
        <dbReference type="Proteomes" id="UP001497512"/>
    </source>
</evidence>
<dbReference type="EMBL" id="OZ019911">
    <property type="protein sequence ID" value="CAK9213169.1"/>
    <property type="molecule type" value="Genomic_DNA"/>
</dbReference>
<evidence type="ECO:0000313" key="2">
    <source>
        <dbReference type="EMBL" id="CAK9213169.1"/>
    </source>
</evidence>
<accession>A0ABP0U5A9</accession>
<evidence type="ECO:0000256" key="1">
    <source>
        <dbReference type="SAM" id="MobiDB-lite"/>
    </source>
</evidence>
<dbReference type="Proteomes" id="UP001497512">
    <property type="component" value="Chromosome 19"/>
</dbReference>
<sequence length="74" mass="8362">MRGAERRHQQQPRVGWSDRNSCPAASPACLALLPWFRLRHVSSVPRNAACMPLPDSFLSRTLARVRTSPPERNP</sequence>
<proteinExistence type="predicted"/>
<gene>
    <name evidence="2" type="ORF">CSSPTR1EN2_LOCUS11602</name>
</gene>
<reference evidence="2" key="1">
    <citation type="submission" date="2024-02" db="EMBL/GenBank/DDBJ databases">
        <authorList>
            <consortium name="ELIXIR-Norway"/>
            <consortium name="Elixir Norway"/>
        </authorList>
    </citation>
    <scope>NUCLEOTIDE SEQUENCE</scope>
</reference>
<name>A0ABP0U5A9_9BRYO</name>